<dbReference type="InParanoid" id="A0A259U1I6"/>
<reference evidence="2 3" key="1">
    <citation type="submission" date="2016-11" db="EMBL/GenBank/DDBJ databases">
        <title>Study of marine rhodopsin-containing bacteria.</title>
        <authorList>
            <person name="Yoshizawa S."/>
            <person name="Kumagai Y."/>
            <person name="Kogure K."/>
        </authorList>
    </citation>
    <scope>NUCLEOTIDE SEQUENCE [LARGE SCALE GENOMIC DNA]</scope>
    <source>
        <strain evidence="2 3">SG-29</strain>
    </source>
</reference>
<feature type="non-terminal residue" evidence="2">
    <location>
        <position position="205"/>
    </location>
</feature>
<organism evidence="2 3">
    <name type="scientific">Rubricoccus marinus</name>
    <dbReference type="NCBI Taxonomy" id="716817"/>
    <lineage>
        <taxon>Bacteria</taxon>
        <taxon>Pseudomonadati</taxon>
        <taxon>Rhodothermota</taxon>
        <taxon>Rhodothermia</taxon>
        <taxon>Rhodothermales</taxon>
        <taxon>Rubricoccaceae</taxon>
        <taxon>Rubricoccus</taxon>
    </lineage>
</organism>
<proteinExistence type="predicted"/>
<dbReference type="OrthoDB" id="9787787at2"/>
<dbReference type="AlphaFoldDB" id="A0A259U1I6"/>
<name>A0A259U1I6_9BACT</name>
<evidence type="ECO:0000313" key="3">
    <source>
        <dbReference type="Proteomes" id="UP000216446"/>
    </source>
</evidence>
<feature type="domain" description="LexA repressor DNA-binding" evidence="1">
    <location>
        <begin position="4"/>
        <end position="61"/>
    </location>
</feature>
<dbReference type="GO" id="GO:0006508">
    <property type="term" value="P:proteolysis"/>
    <property type="evidence" value="ECO:0007669"/>
    <property type="project" value="InterPro"/>
</dbReference>
<comment type="caution">
    <text evidence="2">The sequence shown here is derived from an EMBL/GenBank/DDBJ whole genome shotgun (WGS) entry which is preliminary data.</text>
</comment>
<keyword evidence="3" id="KW-1185">Reference proteome</keyword>
<dbReference type="InterPro" id="IPR036390">
    <property type="entry name" value="WH_DNA-bd_sf"/>
</dbReference>
<dbReference type="EMBL" id="MQWB01000001">
    <property type="protein sequence ID" value="OZC03684.1"/>
    <property type="molecule type" value="Genomic_DNA"/>
</dbReference>
<dbReference type="SUPFAM" id="SSF46785">
    <property type="entry name" value="Winged helix' DNA-binding domain"/>
    <property type="match status" value="1"/>
</dbReference>
<dbReference type="Gene3D" id="1.10.10.10">
    <property type="entry name" value="Winged helix-like DNA-binding domain superfamily/Winged helix DNA-binding domain"/>
    <property type="match status" value="1"/>
</dbReference>
<dbReference type="GO" id="GO:0004252">
    <property type="term" value="F:serine-type endopeptidase activity"/>
    <property type="evidence" value="ECO:0007669"/>
    <property type="project" value="InterPro"/>
</dbReference>
<dbReference type="Proteomes" id="UP000216446">
    <property type="component" value="Unassembled WGS sequence"/>
</dbReference>
<protein>
    <recommendedName>
        <fullName evidence="1">LexA repressor DNA-binding domain-containing protein</fullName>
    </recommendedName>
</protein>
<accession>A0A259U1I6</accession>
<dbReference type="InterPro" id="IPR006199">
    <property type="entry name" value="LexA_DNA-bd_dom"/>
</dbReference>
<dbReference type="InterPro" id="IPR036388">
    <property type="entry name" value="WH-like_DNA-bd_sf"/>
</dbReference>
<dbReference type="RefSeq" id="WP_094549316.1">
    <property type="nucleotide sequence ID" value="NZ_MQWB01000001.1"/>
</dbReference>
<evidence type="ECO:0000313" key="2">
    <source>
        <dbReference type="EMBL" id="OZC03684.1"/>
    </source>
</evidence>
<evidence type="ECO:0000259" key="1">
    <source>
        <dbReference type="Pfam" id="PF01726"/>
    </source>
</evidence>
<sequence length="205" mass="22673">MSRRHLTQKQHQFLEYLQEAVSETKVWPTYREIVDHFGYRSPNSVTQNLQALSKKGFLRRDTDGYHLVDRNGRDGSIGVRWSVKGGALTPQPGSDRLTLQTLLRGEAVHALRLDPQTKRDEELSNARFVFVSDSEDVVEGDPIVILDEGKIRLKQAGEDLGNAEALGVYAGHAGPYGLVLPFSEGTHPAAALSAESVGQRSGMRH</sequence>
<dbReference type="Pfam" id="PF01726">
    <property type="entry name" value="LexA_DNA_bind"/>
    <property type="match status" value="1"/>
</dbReference>
<gene>
    <name evidence="2" type="ORF">BSZ36_12245</name>
</gene>